<accession>A0AAJ8W1Z9</accession>
<organism evidence="2">
    <name type="scientific">Candida parapsilosis (strain CDC 317 / ATCC MYA-4646)</name>
    <name type="common">Yeast</name>
    <name type="synonym">Monilia parapsilosis</name>
    <dbReference type="NCBI Taxonomy" id="578454"/>
    <lineage>
        <taxon>Eukaryota</taxon>
        <taxon>Fungi</taxon>
        <taxon>Dikarya</taxon>
        <taxon>Ascomycota</taxon>
        <taxon>Saccharomycotina</taxon>
        <taxon>Pichiomycetes</taxon>
        <taxon>Debaryomycetaceae</taxon>
        <taxon>Candida/Lodderomyces clade</taxon>
        <taxon>Candida</taxon>
    </lineage>
</organism>
<sequence length="24" mass="2870">QQNFTFDTDESRLNEREVAVKTEL</sequence>
<protein>
    <submittedName>
        <fullName evidence="2">Uncharacterized protein</fullName>
    </submittedName>
</protein>
<evidence type="ECO:0000256" key="1">
    <source>
        <dbReference type="SAM" id="MobiDB-lite"/>
    </source>
</evidence>
<dbReference type="AlphaFoldDB" id="A0AAJ8W1Z9"/>
<dbReference type="EnsemblFungi" id="CPAR2_400370-T">
    <property type="protein sequence ID" value="CPAR2_400370-T-p1"/>
    <property type="gene ID" value="CPAR2_400370"/>
</dbReference>
<feature type="region of interest" description="Disordered" evidence="1">
    <location>
        <begin position="1"/>
        <end position="24"/>
    </location>
</feature>
<name>A0AAJ8W1Z9_CANPC</name>
<feature type="compositionally biased region" description="Basic and acidic residues" evidence="1">
    <location>
        <begin position="9"/>
        <end position="24"/>
    </location>
</feature>
<proteinExistence type="predicted"/>
<evidence type="ECO:0000313" key="2">
    <source>
        <dbReference type="EnsemblFungi" id="CPAR2_400370-T-p1"/>
    </source>
</evidence>
<reference evidence="2" key="1">
    <citation type="submission" date="2025-05" db="UniProtKB">
        <authorList>
            <consortium name="EnsemblFungi"/>
        </authorList>
    </citation>
    <scope>IDENTIFICATION</scope>
</reference>